<name>A0AAV7UME6_PLEWA</name>
<proteinExistence type="predicted"/>
<keyword evidence="1" id="KW-0732">Signal</keyword>
<reference evidence="2" key="1">
    <citation type="journal article" date="2022" name="bioRxiv">
        <title>Sequencing and chromosome-scale assembly of the giantPleurodeles waltlgenome.</title>
        <authorList>
            <person name="Brown T."/>
            <person name="Elewa A."/>
            <person name="Iarovenko S."/>
            <person name="Subramanian E."/>
            <person name="Araus A.J."/>
            <person name="Petzold A."/>
            <person name="Susuki M."/>
            <person name="Suzuki K.-i.T."/>
            <person name="Hayashi T."/>
            <person name="Toyoda A."/>
            <person name="Oliveira C."/>
            <person name="Osipova E."/>
            <person name="Leigh N.D."/>
            <person name="Simon A."/>
            <person name="Yun M.H."/>
        </authorList>
    </citation>
    <scope>NUCLEOTIDE SEQUENCE</scope>
    <source>
        <strain evidence="2">20211129_DDA</strain>
        <tissue evidence="2">Liver</tissue>
    </source>
</reference>
<keyword evidence="3" id="KW-1185">Reference proteome</keyword>
<sequence>MLAMWVGLGLFSTYSVVLPEVEGLLVSGFCIGKPDSGLLGRPFPSAWATRLCQGHSASSARLHALLLPFAKRRVAIHWGRQRVPEVKDWLADVTYGHTQLTTFWELMPAVSRPRDIWDPFVSWAREHQSRESVGDTLSV</sequence>
<evidence type="ECO:0000256" key="1">
    <source>
        <dbReference type="SAM" id="SignalP"/>
    </source>
</evidence>
<evidence type="ECO:0000313" key="2">
    <source>
        <dbReference type="EMBL" id="KAJ1188903.1"/>
    </source>
</evidence>
<feature type="signal peptide" evidence="1">
    <location>
        <begin position="1"/>
        <end position="19"/>
    </location>
</feature>
<dbReference type="EMBL" id="JANPWB010000005">
    <property type="protein sequence ID" value="KAJ1188903.1"/>
    <property type="molecule type" value="Genomic_DNA"/>
</dbReference>
<gene>
    <name evidence="2" type="ORF">NDU88_005659</name>
</gene>
<protein>
    <submittedName>
        <fullName evidence="2">Uncharacterized protein</fullName>
    </submittedName>
</protein>
<evidence type="ECO:0000313" key="3">
    <source>
        <dbReference type="Proteomes" id="UP001066276"/>
    </source>
</evidence>
<organism evidence="2 3">
    <name type="scientific">Pleurodeles waltl</name>
    <name type="common">Iberian ribbed newt</name>
    <dbReference type="NCBI Taxonomy" id="8319"/>
    <lineage>
        <taxon>Eukaryota</taxon>
        <taxon>Metazoa</taxon>
        <taxon>Chordata</taxon>
        <taxon>Craniata</taxon>
        <taxon>Vertebrata</taxon>
        <taxon>Euteleostomi</taxon>
        <taxon>Amphibia</taxon>
        <taxon>Batrachia</taxon>
        <taxon>Caudata</taxon>
        <taxon>Salamandroidea</taxon>
        <taxon>Salamandridae</taxon>
        <taxon>Pleurodelinae</taxon>
        <taxon>Pleurodeles</taxon>
    </lineage>
</organism>
<accession>A0AAV7UME6</accession>
<dbReference type="AlphaFoldDB" id="A0AAV7UME6"/>
<feature type="chain" id="PRO_5043978463" evidence="1">
    <location>
        <begin position="20"/>
        <end position="139"/>
    </location>
</feature>
<dbReference type="Proteomes" id="UP001066276">
    <property type="component" value="Chromosome 3_1"/>
</dbReference>
<comment type="caution">
    <text evidence="2">The sequence shown here is derived from an EMBL/GenBank/DDBJ whole genome shotgun (WGS) entry which is preliminary data.</text>
</comment>